<dbReference type="InterPro" id="IPR011990">
    <property type="entry name" value="TPR-like_helical_dom_sf"/>
</dbReference>
<dbReference type="PANTHER" id="PTHR44858">
    <property type="entry name" value="TETRATRICOPEPTIDE REPEAT PROTEIN 6"/>
    <property type="match status" value="1"/>
</dbReference>
<organism evidence="6">
    <name type="scientific">Oscillatoriales cyanobacterium SpSt-418</name>
    <dbReference type="NCBI Taxonomy" id="2282169"/>
    <lineage>
        <taxon>Bacteria</taxon>
        <taxon>Bacillati</taxon>
        <taxon>Cyanobacteriota</taxon>
        <taxon>Cyanophyceae</taxon>
        <taxon>Oscillatoriophycideae</taxon>
        <taxon>Oscillatoriales</taxon>
    </lineage>
</organism>
<feature type="compositionally biased region" description="Polar residues" evidence="4">
    <location>
        <begin position="253"/>
        <end position="278"/>
    </location>
</feature>
<feature type="repeat" description="TPR" evidence="3">
    <location>
        <begin position="316"/>
        <end position="349"/>
    </location>
</feature>
<comment type="caution">
    <text evidence="6">The sequence shown here is derived from an EMBL/GenBank/DDBJ whole genome shotgun (WGS) entry which is preliminary data.</text>
</comment>
<feature type="repeat" description="TPR" evidence="3">
    <location>
        <begin position="91"/>
        <end position="124"/>
    </location>
</feature>
<evidence type="ECO:0000256" key="4">
    <source>
        <dbReference type="SAM" id="MobiDB-lite"/>
    </source>
</evidence>
<dbReference type="GO" id="GO:0046813">
    <property type="term" value="P:receptor-mediated virion attachment to host cell"/>
    <property type="evidence" value="ECO:0007669"/>
    <property type="project" value="TreeGrafter"/>
</dbReference>
<reference evidence="6" key="1">
    <citation type="journal article" date="2020" name="mSystems">
        <title>Genome- and Community-Level Interaction Insights into Carbon Utilization and Element Cycling Functions of Hydrothermarchaeota in Hydrothermal Sediment.</title>
        <authorList>
            <person name="Zhou Z."/>
            <person name="Liu Y."/>
            <person name="Xu W."/>
            <person name="Pan J."/>
            <person name="Luo Z.H."/>
            <person name="Li M."/>
        </authorList>
    </citation>
    <scope>NUCLEOTIDE SEQUENCE [LARGE SCALE GENOMIC DNA]</scope>
    <source>
        <strain evidence="6">SpSt-418</strain>
    </source>
</reference>
<dbReference type="Gene3D" id="1.25.40.10">
    <property type="entry name" value="Tetratricopeptide repeat domain"/>
    <property type="match status" value="3"/>
</dbReference>
<feature type="chain" id="PRO_5027842717" evidence="5">
    <location>
        <begin position="27"/>
        <end position="532"/>
    </location>
</feature>
<dbReference type="InterPro" id="IPR050498">
    <property type="entry name" value="Ycf3"/>
</dbReference>
<evidence type="ECO:0000256" key="1">
    <source>
        <dbReference type="ARBA" id="ARBA00022737"/>
    </source>
</evidence>
<evidence type="ECO:0000313" key="6">
    <source>
        <dbReference type="EMBL" id="HFN01555.1"/>
    </source>
</evidence>
<dbReference type="Pfam" id="PF13432">
    <property type="entry name" value="TPR_16"/>
    <property type="match status" value="2"/>
</dbReference>
<gene>
    <name evidence="6" type="ORF">ENR64_28185</name>
</gene>
<dbReference type="GO" id="GO:0009279">
    <property type="term" value="C:cell outer membrane"/>
    <property type="evidence" value="ECO:0007669"/>
    <property type="project" value="TreeGrafter"/>
</dbReference>
<proteinExistence type="predicted"/>
<evidence type="ECO:0000256" key="5">
    <source>
        <dbReference type="SAM" id="SignalP"/>
    </source>
</evidence>
<protein>
    <submittedName>
        <fullName evidence="6">Tetratricopeptide repeat protein</fullName>
    </submittedName>
</protein>
<evidence type="ECO:0000256" key="3">
    <source>
        <dbReference type="PROSITE-ProRule" id="PRU00339"/>
    </source>
</evidence>
<feature type="region of interest" description="Disordered" evidence="4">
    <location>
        <begin position="228"/>
        <end position="278"/>
    </location>
</feature>
<evidence type="ECO:0000256" key="2">
    <source>
        <dbReference type="ARBA" id="ARBA00022803"/>
    </source>
</evidence>
<dbReference type="SMART" id="SM00028">
    <property type="entry name" value="TPR"/>
    <property type="match status" value="5"/>
</dbReference>
<feature type="repeat" description="TPR" evidence="3">
    <location>
        <begin position="125"/>
        <end position="158"/>
    </location>
</feature>
<dbReference type="SUPFAM" id="SSF48452">
    <property type="entry name" value="TPR-like"/>
    <property type="match status" value="2"/>
</dbReference>
<dbReference type="Pfam" id="PF13181">
    <property type="entry name" value="TPR_8"/>
    <property type="match status" value="1"/>
</dbReference>
<feature type="repeat" description="TPR" evidence="3">
    <location>
        <begin position="423"/>
        <end position="456"/>
    </location>
</feature>
<dbReference type="EMBL" id="DSRU01000419">
    <property type="protein sequence ID" value="HFN01555.1"/>
    <property type="molecule type" value="Genomic_DNA"/>
</dbReference>
<dbReference type="InterPro" id="IPR019734">
    <property type="entry name" value="TPR_rpt"/>
</dbReference>
<name>A0A7C3PJN4_9CYAN</name>
<keyword evidence="5" id="KW-0732">Signal</keyword>
<dbReference type="PANTHER" id="PTHR44858:SF1">
    <property type="entry name" value="UDP-N-ACETYLGLUCOSAMINE--PEPTIDE N-ACETYLGLUCOSAMINYLTRANSFERASE SPINDLY-RELATED"/>
    <property type="match status" value="1"/>
</dbReference>
<accession>A0A7C3PJN4</accession>
<feature type="signal peptide" evidence="5">
    <location>
        <begin position="1"/>
        <end position="26"/>
    </location>
</feature>
<sequence>MACKTLRLIVFVGLLQGGLGGAPAIAQTSKPPTSSISQADFNTVCQLSSGQPTTLVPRVPNLSQRFPPLFPPLFPTTLPSGTLGRLMLFSVSDYLNQAQERTQKQDYAGAIGAYTQALRLNPYDNSLYENRAEAFVQMGDRQAALADYNKAVEYAPESGTFAREKRAKLKMQLQDWQGANEDFTFLINRSGKSVPSFFYRDRCTVRKAMGDTQGAIADYREYRQRVPLAQPNRNDLRLPLPPPIQLTPRRRNSQFLPPQATSSVAQPYPTSNEPEPTTTRGYFARGLSRLASVFSENWTGALSDFAQVSQREPEMAIAEYYKGLAQLRLGDAQGAIASFTKTLELDPSFTATYYSRAIAYLRLQTDPTAALAFEDLNRLIAQQPEAKEAYVLQSAAYLHLRKDTKAAQQRIDDLIWKLKVTPAEAYLNRAEVFEVLALPELAIADYTQVIERDPENLVAYRNRGRLQNQAGNCAAAQSDRQIAAKIEQRQYQRALQDYKRQYPGSVAFYPIPPGIPSLEFCAPSPSLPIQKQ</sequence>
<dbReference type="PROSITE" id="PS50005">
    <property type="entry name" value="TPR"/>
    <property type="match status" value="4"/>
</dbReference>
<keyword evidence="2 3" id="KW-0802">TPR repeat</keyword>
<keyword evidence="1" id="KW-0677">Repeat</keyword>
<dbReference type="AlphaFoldDB" id="A0A7C3PJN4"/>